<evidence type="ECO:0000313" key="11">
    <source>
        <dbReference type="EMBL" id="MDC2743239.1"/>
    </source>
</evidence>
<dbReference type="EMBL" id="QRVZ01000021">
    <property type="protein sequence ID" value="RGS80793.1"/>
    <property type="molecule type" value="Genomic_DNA"/>
</dbReference>
<dbReference type="InterPro" id="IPR012944">
    <property type="entry name" value="SusD_RagB_dom"/>
</dbReference>
<feature type="signal peptide" evidence="6">
    <location>
        <begin position="1"/>
        <end position="24"/>
    </location>
</feature>
<dbReference type="InterPro" id="IPR011990">
    <property type="entry name" value="TPR-like_helical_dom_sf"/>
</dbReference>
<dbReference type="SUPFAM" id="SSF48452">
    <property type="entry name" value="TPR-like"/>
    <property type="match status" value="1"/>
</dbReference>
<accession>A0A139LK64</accession>
<feature type="chain" id="PRO_5044548650" evidence="6">
    <location>
        <begin position="25"/>
        <end position="639"/>
    </location>
</feature>
<comment type="similarity">
    <text evidence="2">Belongs to the SusD family.</text>
</comment>
<evidence type="ECO:0000256" key="2">
    <source>
        <dbReference type="ARBA" id="ARBA00006275"/>
    </source>
</evidence>
<dbReference type="Proteomes" id="UP000266492">
    <property type="component" value="Unassembled WGS sequence"/>
</dbReference>
<dbReference type="Proteomes" id="UP000283329">
    <property type="component" value="Unassembled WGS sequence"/>
</dbReference>
<evidence type="ECO:0000313" key="13">
    <source>
        <dbReference type="EMBL" id="RGX07911.1"/>
    </source>
</evidence>
<evidence type="ECO:0000313" key="15">
    <source>
        <dbReference type="Proteomes" id="UP000266492"/>
    </source>
</evidence>
<dbReference type="RefSeq" id="WP_055235139.1">
    <property type="nucleotide sequence ID" value="NZ_BAABYV010000001.1"/>
</dbReference>
<dbReference type="Proteomes" id="UP001219389">
    <property type="component" value="Unassembled WGS sequence"/>
</dbReference>
<keyword evidence="4" id="KW-0472">Membrane</keyword>
<dbReference type="AlphaFoldDB" id="A0A139LK64"/>
<evidence type="ECO:0000313" key="17">
    <source>
        <dbReference type="Proteomes" id="UP000286031"/>
    </source>
</evidence>
<dbReference type="EMBL" id="JAQNZF010000016">
    <property type="protein sequence ID" value="MDC2743239.1"/>
    <property type="molecule type" value="Genomic_DNA"/>
</dbReference>
<evidence type="ECO:0000313" key="9">
    <source>
        <dbReference type="EMBL" id="KAA4088640.1"/>
    </source>
</evidence>
<evidence type="ECO:0000313" key="16">
    <source>
        <dbReference type="Proteomes" id="UP000283329"/>
    </source>
</evidence>
<evidence type="ECO:0000313" key="18">
    <source>
        <dbReference type="Proteomes" id="UP000375690"/>
    </source>
</evidence>
<evidence type="ECO:0000259" key="7">
    <source>
        <dbReference type="Pfam" id="PF07980"/>
    </source>
</evidence>
<dbReference type="Proteomes" id="UP000473905">
    <property type="component" value="Unassembled WGS sequence"/>
</dbReference>
<dbReference type="Pfam" id="PF07980">
    <property type="entry name" value="SusD_RagB"/>
    <property type="match status" value="1"/>
</dbReference>
<name>A0A139LK64_BACOV</name>
<keyword evidence="3 6" id="KW-0732">Signal</keyword>
<keyword evidence="5" id="KW-0998">Cell outer membrane</keyword>
<dbReference type="EMBL" id="VWKB01000073">
    <property type="protein sequence ID" value="KAA4088640.1"/>
    <property type="molecule type" value="Genomic_DNA"/>
</dbReference>
<dbReference type="STRING" id="28116.Bovatus_03648"/>
<evidence type="ECO:0000259" key="8">
    <source>
        <dbReference type="Pfam" id="PF14322"/>
    </source>
</evidence>
<dbReference type="EMBL" id="QRJR01000032">
    <property type="protein sequence ID" value="RHH40662.1"/>
    <property type="molecule type" value="Genomic_DNA"/>
</dbReference>
<reference evidence="11" key="3">
    <citation type="submission" date="2022-10" db="EMBL/GenBank/DDBJ databases">
        <title>Human gut microbiome strain richness.</title>
        <authorList>
            <person name="Chen-Liaw A."/>
        </authorList>
    </citation>
    <scope>NUCLEOTIDE SEQUENCE</scope>
    <source>
        <strain evidence="11">BSD2780120875st1_E1_BSD2780120875_150330</strain>
    </source>
</reference>
<dbReference type="Gene3D" id="1.25.40.390">
    <property type="match status" value="1"/>
</dbReference>
<evidence type="ECO:0000256" key="1">
    <source>
        <dbReference type="ARBA" id="ARBA00004442"/>
    </source>
</evidence>
<dbReference type="Pfam" id="PF14322">
    <property type="entry name" value="SusD-like_3"/>
    <property type="match status" value="1"/>
</dbReference>
<dbReference type="PROSITE" id="PS51257">
    <property type="entry name" value="PROKAR_LIPOPROTEIN"/>
    <property type="match status" value="1"/>
</dbReference>
<evidence type="ECO:0000256" key="6">
    <source>
        <dbReference type="SAM" id="SignalP"/>
    </source>
</evidence>
<evidence type="ECO:0000313" key="14">
    <source>
        <dbReference type="EMBL" id="RHH40662.1"/>
    </source>
</evidence>
<evidence type="ECO:0000313" key="12">
    <source>
        <dbReference type="EMBL" id="RGS80793.1"/>
    </source>
</evidence>
<dbReference type="EMBL" id="QSBI01000024">
    <property type="protein sequence ID" value="RGX07911.1"/>
    <property type="molecule type" value="Genomic_DNA"/>
</dbReference>
<evidence type="ECO:0000256" key="4">
    <source>
        <dbReference type="ARBA" id="ARBA00023136"/>
    </source>
</evidence>
<keyword evidence="19" id="KW-1185">Reference proteome</keyword>
<dbReference type="Proteomes" id="UP000375690">
    <property type="component" value="Unassembled WGS sequence"/>
</dbReference>
<protein>
    <submittedName>
        <fullName evidence="10">RagB/SusD family nutrient uptake outer membrane protein</fullName>
    </submittedName>
</protein>
<feature type="domain" description="SusD-like N-terminal" evidence="8">
    <location>
        <begin position="79"/>
        <end position="202"/>
    </location>
</feature>
<dbReference type="EMBL" id="VWFC01000028">
    <property type="protein sequence ID" value="KAB1323195.1"/>
    <property type="molecule type" value="Genomic_DNA"/>
</dbReference>
<evidence type="ECO:0000256" key="5">
    <source>
        <dbReference type="ARBA" id="ARBA00023237"/>
    </source>
</evidence>
<comment type="caution">
    <text evidence="10">The sequence shown here is derived from an EMBL/GenBank/DDBJ whole genome shotgun (WGS) entry which is preliminary data.</text>
</comment>
<gene>
    <name evidence="14" type="ORF">DW206_22060</name>
    <name evidence="13" type="ORF">DWV35_17135</name>
    <name evidence="12" type="ORF">DWX70_20770</name>
    <name evidence="10" type="ORF">F3B53_19475</name>
    <name evidence="9" type="ORF">F3D66_29935</name>
    <name evidence="11" type="ORF">PO382_13505</name>
</gene>
<reference evidence="18 19" key="2">
    <citation type="journal article" date="2019" name="Nat. Med.">
        <title>A library of human gut bacterial isolates paired with longitudinal multiomics data enables mechanistic microbiome research.</title>
        <authorList>
            <person name="Poyet M."/>
            <person name="Groussin M."/>
            <person name="Gibbons S.M."/>
            <person name="Avila-Pacheco J."/>
            <person name="Jiang X."/>
            <person name="Kearney S.M."/>
            <person name="Perrotta A.R."/>
            <person name="Berdy B."/>
            <person name="Zhao S."/>
            <person name="Lieberman T.D."/>
            <person name="Swanson P.K."/>
            <person name="Smith M."/>
            <person name="Roesemann S."/>
            <person name="Alexander J.E."/>
            <person name="Rich S.A."/>
            <person name="Livny J."/>
            <person name="Vlamakis H."/>
            <person name="Clish C."/>
            <person name="Bullock K."/>
            <person name="Deik A."/>
            <person name="Scott J."/>
            <person name="Pierce K.A."/>
            <person name="Xavier R.J."/>
            <person name="Alm E.J."/>
        </authorList>
    </citation>
    <scope>NUCLEOTIDE SEQUENCE [LARGE SCALE GENOMIC DNA]</scope>
    <source>
        <strain evidence="9 19">BIOML-A134</strain>
        <strain evidence="10 18">BIOML-A2</strain>
    </source>
</reference>
<evidence type="ECO:0000313" key="19">
    <source>
        <dbReference type="Proteomes" id="UP000473905"/>
    </source>
</evidence>
<organism evidence="10 18">
    <name type="scientific">Bacteroides ovatus</name>
    <dbReference type="NCBI Taxonomy" id="28116"/>
    <lineage>
        <taxon>Bacteria</taxon>
        <taxon>Pseudomonadati</taxon>
        <taxon>Bacteroidota</taxon>
        <taxon>Bacteroidia</taxon>
        <taxon>Bacteroidales</taxon>
        <taxon>Bacteroidaceae</taxon>
        <taxon>Bacteroides</taxon>
    </lineage>
</organism>
<sequence>MKKYNYIIVSLLACLLTTSCNDYFDQVPDDRLSLKEIFTTRDGALRYLSNVYTFLPDEFNQRQVHETSLYRTPGPWTGSSDEAEWTNDNKGKLINNNSIDATEGTMVLYRWKSWFSGIHEAAVFTENVDQAPLTVTERNQWKAEARALRAIYYFYLVRTYGPVPLLEKDFPMDTPSDELQLPRNTVDECFDFIVSELKGAQNDGLLDDASTDKVSGYGRIDKAIAQAFIIEALTYRASWLFNGECNYYSDLANTDGTKLFPNKPDEATKRANWQKVINECNTFFSNYGSRYHLMYTNKDGVSVSGPDSEGFSPTESYRRAVRTLFSEMGNNKEMIFYRLDNAAGTMQYDRMPNRSGNTTNYRGGSLLGATQEMVDAYFMSNGESPISGYSADGVTPIINEKSDYVEEGVSTTEYKGTDGTLYAPAGTRMMYVNREPRFYVDITFSNSKWFDGTEGDYIVDFTYSGSCGKEQGSNDYTSTGYLVRKGMDSGDRNQNLVCVLLRLTNIYFDYIEALAHVSPTHEDIWTYMNMIRKRAGIPGYGETVNLPKPTTTEEVMELIRKEKRIELSFENCRYFDVRRWGLVNEYFNKAIHGMNVNYDGNEFFKRTEIVKRIFDRQYFFPIPQGEIDIDKNLVQNTGF</sequence>
<proteinExistence type="inferred from homology"/>
<evidence type="ECO:0000256" key="3">
    <source>
        <dbReference type="ARBA" id="ARBA00022729"/>
    </source>
</evidence>
<dbReference type="Proteomes" id="UP000286031">
    <property type="component" value="Unassembled WGS sequence"/>
</dbReference>
<reference evidence="15 16" key="1">
    <citation type="submission" date="2018-08" db="EMBL/GenBank/DDBJ databases">
        <title>A genome reference for cultivated species of the human gut microbiota.</title>
        <authorList>
            <person name="Zou Y."/>
            <person name="Xue W."/>
            <person name="Luo G."/>
        </authorList>
    </citation>
    <scope>NUCLEOTIDE SEQUENCE [LARGE SCALE GENOMIC DNA]</scope>
    <source>
        <strain evidence="13 17">AF04-46</strain>
        <strain evidence="12 15">AF20-9LB</strain>
        <strain evidence="14 16">AM17-48</strain>
    </source>
</reference>
<feature type="domain" description="RagB/SusD" evidence="7">
    <location>
        <begin position="332"/>
        <end position="638"/>
    </location>
</feature>
<comment type="subcellular location">
    <subcellularLocation>
        <location evidence="1">Cell outer membrane</location>
    </subcellularLocation>
</comment>
<dbReference type="InterPro" id="IPR033985">
    <property type="entry name" value="SusD-like_N"/>
</dbReference>
<evidence type="ECO:0000313" key="10">
    <source>
        <dbReference type="EMBL" id="KAB1323195.1"/>
    </source>
</evidence>
<dbReference type="GO" id="GO:0009279">
    <property type="term" value="C:cell outer membrane"/>
    <property type="evidence" value="ECO:0007669"/>
    <property type="project" value="UniProtKB-SubCell"/>
</dbReference>